<accession>A0A0A0KJD4</accession>
<keyword evidence="2" id="KW-1185">Reference proteome</keyword>
<reference evidence="1 2" key="3">
    <citation type="journal article" date="2010" name="BMC Genomics">
        <title>Transcriptome sequencing and comparative analysis of cucumber flowers with different sex types.</title>
        <authorList>
            <person name="Guo S."/>
            <person name="Zheng Y."/>
            <person name="Joung J.G."/>
            <person name="Liu S."/>
            <person name="Zhang Z."/>
            <person name="Crasta O.R."/>
            <person name="Sobral B.W."/>
            <person name="Xu Y."/>
            <person name="Huang S."/>
            <person name="Fei Z."/>
        </authorList>
    </citation>
    <scope>NUCLEOTIDE SEQUENCE [LARGE SCALE GENOMIC DNA]</scope>
    <source>
        <strain evidence="2">cv. 9930</strain>
    </source>
</reference>
<sequence>MGLGVLRWLNETTLEVIMHLEIIFGLWLGEKNFQVVRHLPSDQTTLATSAHPLQSNKDGDCDSDQTTHIRPPFWFSVQRLWKPIFRTNEERSHQNKLTLMVIL</sequence>
<gene>
    <name evidence="1" type="ORF">Csa_5G056610</name>
</gene>
<reference evidence="1 2" key="1">
    <citation type="journal article" date="2009" name="Nat. Genet.">
        <title>The genome of the cucumber, Cucumis sativus L.</title>
        <authorList>
            <person name="Huang S."/>
            <person name="Li R."/>
            <person name="Zhang Z."/>
            <person name="Li L."/>
            <person name="Gu X."/>
            <person name="Fan W."/>
            <person name="Lucas W.J."/>
            <person name="Wang X."/>
            <person name="Xie B."/>
            <person name="Ni P."/>
            <person name="Ren Y."/>
            <person name="Zhu H."/>
            <person name="Li J."/>
            <person name="Lin K."/>
            <person name="Jin W."/>
            <person name="Fei Z."/>
            <person name="Li G."/>
            <person name="Staub J."/>
            <person name="Kilian A."/>
            <person name="van der Vossen E.A."/>
            <person name="Wu Y."/>
            <person name="Guo J."/>
            <person name="He J."/>
            <person name="Jia Z."/>
            <person name="Ren Y."/>
            <person name="Tian G."/>
            <person name="Lu Y."/>
            <person name="Ruan J."/>
            <person name="Qian W."/>
            <person name="Wang M."/>
            <person name="Huang Q."/>
            <person name="Li B."/>
            <person name="Xuan Z."/>
            <person name="Cao J."/>
            <person name="Asan"/>
            <person name="Wu Z."/>
            <person name="Zhang J."/>
            <person name="Cai Q."/>
            <person name="Bai Y."/>
            <person name="Zhao B."/>
            <person name="Han Y."/>
            <person name="Li Y."/>
            <person name="Li X."/>
            <person name="Wang S."/>
            <person name="Shi Q."/>
            <person name="Liu S."/>
            <person name="Cho W.K."/>
            <person name="Kim J.Y."/>
            <person name="Xu Y."/>
            <person name="Heller-Uszynska K."/>
            <person name="Miao H."/>
            <person name="Cheng Z."/>
            <person name="Zhang S."/>
            <person name="Wu J."/>
            <person name="Yang Y."/>
            <person name="Kang H."/>
            <person name="Li M."/>
            <person name="Liang H."/>
            <person name="Ren X."/>
            <person name="Shi Z."/>
            <person name="Wen M."/>
            <person name="Jian M."/>
            <person name="Yang H."/>
            <person name="Zhang G."/>
            <person name="Yang Z."/>
            <person name="Chen R."/>
            <person name="Liu S."/>
            <person name="Li J."/>
            <person name="Ma L."/>
            <person name="Liu H."/>
            <person name="Zhou Y."/>
            <person name="Zhao J."/>
            <person name="Fang X."/>
            <person name="Li G."/>
            <person name="Fang L."/>
            <person name="Li Y."/>
            <person name="Liu D."/>
            <person name="Zheng H."/>
            <person name="Zhang Y."/>
            <person name="Qin N."/>
            <person name="Li Z."/>
            <person name="Yang G."/>
            <person name="Yang S."/>
            <person name="Bolund L."/>
            <person name="Kristiansen K."/>
            <person name="Zheng H."/>
            <person name="Li S."/>
            <person name="Zhang X."/>
            <person name="Yang H."/>
            <person name="Wang J."/>
            <person name="Sun R."/>
            <person name="Zhang B."/>
            <person name="Jiang S."/>
            <person name="Wang J."/>
            <person name="Du Y."/>
            <person name="Li S."/>
        </authorList>
    </citation>
    <scope>NUCLEOTIDE SEQUENCE [LARGE SCALE GENOMIC DNA]</scope>
    <source>
        <strain evidence="2">cv. 9930</strain>
    </source>
</reference>
<dbReference type="Proteomes" id="UP000029981">
    <property type="component" value="Chromosome 5"/>
</dbReference>
<proteinExistence type="predicted"/>
<evidence type="ECO:0000313" key="2">
    <source>
        <dbReference type="Proteomes" id="UP000029981"/>
    </source>
</evidence>
<reference evidence="1 2" key="2">
    <citation type="journal article" date="2009" name="PLoS ONE">
        <title>An integrated genetic and cytogenetic map of the cucumber genome.</title>
        <authorList>
            <person name="Ren Y."/>
            <person name="Zhang Z."/>
            <person name="Liu J."/>
            <person name="Staub J.E."/>
            <person name="Han Y."/>
            <person name="Cheng Z."/>
            <person name="Li X."/>
            <person name="Lu J."/>
            <person name="Miao H."/>
            <person name="Kang H."/>
            <person name="Xie B."/>
            <person name="Gu X."/>
            <person name="Wang X."/>
            <person name="Du Y."/>
            <person name="Jin W."/>
            <person name="Huang S."/>
        </authorList>
    </citation>
    <scope>NUCLEOTIDE SEQUENCE [LARGE SCALE GENOMIC DNA]</scope>
    <source>
        <strain evidence="2">cv. 9930</strain>
    </source>
</reference>
<evidence type="ECO:0000313" key="1">
    <source>
        <dbReference type="EMBL" id="KGN49673.1"/>
    </source>
</evidence>
<dbReference type="AlphaFoldDB" id="A0A0A0KJD4"/>
<organism evidence="1 2">
    <name type="scientific">Cucumis sativus</name>
    <name type="common">Cucumber</name>
    <dbReference type="NCBI Taxonomy" id="3659"/>
    <lineage>
        <taxon>Eukaryota</taxon>
        <taxon>Viridiplantae</taxon>
        <taxon>Streptophyta</taxon>
        <taxon>Embryophyta</taxon>
        <taxon>Tracheophyta</taxon>
        <taxon>Spermatophyta</taxon>
        <taxon>Magnoliopsida</taxon>
        <taxon>eudicotyledons</taxon>
        <taxon>Gunneridae</taxon>
        <taxon>Pentapetalae</taxon>
        <taxon>rosids</taxon>
        <taxon>fabids</taxon>
        <taxon>Cucurbitales</taxon>
        <taxon>Cucurbitaceae</taxon>
        <taxon>Benincaseae</taxon>
        <taxon>Cucumis</taxon>
    </lineage>
</organism>
<protein>
    <submittedName>
        <fullName evidence="1">Uncharacterized protein</fullName>
    </submittedName>
</protein>
<dbReference type="Gramene" id="KGN49673">
    <property type="protein sequence ID" value="KGN49673"/>
    <property type="gene ID" value="Csa_5G056610"/>
</dbReference>
<name>A0A0A0KJD4_CUCSA</name>
<reference evidence="1 2" key="4">
    <citation type="journal article" date="2011" name="BMC Genomics">
        <title>RNA-Seq improves annotation of protein-coding genes in the cucumber genome.</title>
        <authorList>
            <person name="Li Z."/>
            <person name="Zhang Z."/>
            <person name="Yan P."/>
            <person name="Huang S."/>
            <person name="Fei Z."/>
            <person name="Lin K."/>
        </authorList>
    </citation>
    <scope>NUCLEOTIDE SEQUENCE [LARGE SCALE GENOMIC DNA]</scope>
    <source>
        <strain evidence="2">cv. 9930</strain>
    </source>
</reference>
<dbReference type="EMBL" id="CM002926">
    <property type="protein sequence ID" value="KGN49673.1"/>
    <property type="molecule type" value="Genomic_DNA"/>
</dbReference>